<feature type="region of interest" description="Disordered" evidence="1">
    <location>
        <begin position="56"/>
        <end position="76"/>
    </location>
</feature>
<proteinExistence type="predicted"/>
<dbReference type="AlphaFoldDB" id="A0AAN1FLR5"/>
<dbReference type="Proteomes" id="UP000197092">
    <property type="component" value="Chromosome 2"/>
</dbReference>
<evidence type="ECO:0000256" key="2">
    <source>
        <dbReference type="SAM" id="SignalP"/>
    </source>
</evidence>
<sequence>MRLVFLSKFYLQFIVSLVVAFFAPLGVAASESANPQNSSSGISLWKDQASLGVSTRLGQTTRQTPTPQKPKSKSFGDHDAKAILTVWRWTGNNNENHELETPTYSVVFDYSCTGQQELRSAAVNEALITPFFLNYVQSNHRISGWKDGNTLYVFLNTQYA</sequence>
<name>A0AAN1FLR5_9VIBR</name>
<evidence type="ECO:0000313" key="3">
    <source>
        <dbReference type="EMBL" id="ASI92942.1"/>
    </source>
</evidence>
<reference evidence="4" key="1">
    <citation type="submission" date="2016-12" db="EMBL/GenBank/DDBJ databases">
        <title>Comparative genomic analysis reveals the diversity, evolution, and environmental adaptation strategies of the genus Vibrio.</title>
        <authorList>
            <person name="Lin H."/>
            <person name="Wang X."/>
            <person name="Zhang X.-H."/>
        </authorList>
    </citation>
    <scope>NUCLEOTIDE SEQUENCE [LARGE SCALE GENOMIC DNA]</scope>
    <source>
        <strain evidence="4">QT6D1</strain>
    </source>
</reference>
<dbReference type="EMBL" id="CP018309">
    <property type="protein sequence ID" value="ASI92942.1"/>
    <property type="molecule type" value="Genomic_DNA"/>
</dbReference>
<dbReference type="KEGG" id="vsh:BSZ05_24590"/>
<accession>A0AAN1FLR5</accession>
<evidence type="ECO:0000313" key="4">
    <source>
        <dbReference type="Proteomes" id="UP000197092"/>
    </source>
</evidence>
<organism evidence="3 4">
    <name type="scientific">Vibrio mediterranei</name>
    <dbReference type="NCBI Taxonomy" id="689"/>
    <lineage>
        <taxon>Bacteria</taxon>
        <taxon>Pseudomonadati</taxon>
        <taxon>Pseudomonadota</taxon>
        <taxon>Gammaproteobacteria</taxon>
        <taxon>Vibrionales</taxon>
        <taxon>Vibrionaceae</taxon>
        <taxon>Vibrio</taxon>
    </lineage>
</organism>
<gene>
    <name evidence="3" type="ORF">BSZ05_24590</name>
</gene>
<feature type="signal peptide" evidence="2">
    <location>
        <begin position="1"/>
        <end position="28"/>
    </location>
</feature>
<evidence type="ECO:0000256" key="1">
    <source>
        <dbReference type="SAM" id="MobiDB-lite"/>
    </source>
</evidence>
<feature type="chain" id="PRO_5042851620" evidence="2">
    <location>
        <begin position="29"/>
        <end position="160"/>
    </location>
</feature>
<protein>
    <submittedName>
        <fullName evidence="3">Uncharacterized protein</fullName>
    </submittedName>
</protein>
<keyword evidence="2" id="KW-0732">Signal</keyword>